<dbReference type="InterPro" id="IPR013786">
    <property type="entry name" value="AcylCoA_DH/ox_N"/>
</dbReference>
<dbReference type="InterPro" id="IPR006091">
    <property type="entry name" value="Acyl-CoA_Oxase/DH_mid-dom"/>
</dbReference>
<dbReference type="OrthoDB" id="9765339at2"/>
<dbReference type="PANTHER" id="PTHR43884:SF20">
    <property type="entry name" value="ACYL-COA DEHYDROGENASE FADE28"/>
    <property type="match status" value="1"/>
</dbReference>
<dbReference type="SUPFAM" id="SSF56645">
    <property type="entry name" value="Acyl-CoA dehydrogenase NM domain-like"/>
    <property type="match status" value="1"/>
</dbReference>
<organism evidence="11 12">
    <name type="scientific">Desulfotignum phosphitoxidans DSM 13687</name>
    <dbReference type="NCBI Taxonomy" id="1286635"/>
    <lineage>
        <taxon>Bacteria</taxon>
        <taxon>Pseudomonadati</taxon>
        <taxon>Thermodesulfobacteriota</taxon>
        <taxon>Desulfobacteria</taxon>
        <taxon>Desulfobacterales</taxon>
        <taxon>Desulfobacteraceae</taxon>
        <taxon>Desulfotignum</taxon>
    </lineage>
</organism>
<dbReference type="EC" id="1.3.99.-" evidence="11"/>
<evidence type="ECO:0000313" key="12">
    <source>
        <dbReference type="Proteomes" id="UP000014216"/>
    </source>
</evidence>
<comment type="similarity">
    <text evidence="2 7">Belongs to the acyl-CoA dehydrogenase family.</text>
</comment>
<dbReference type="InterPro" id="IPR009075">
    <property type="entry name" value="AcylCo_DH/oxidase_C"/>
</dbReference>
<dbReference type="PANTHER" id="PTHR43884">
    <property type="entry name" value="ACYL-COA DEHYDROGENASE"/>
    <property type="match status" value="1"/>
</dbReference>
<reference evidence="11 12" key="1">
    <citation type="journal article" date="2013" name="Genome Announc.">
        <title>Draft Genome Sequence of Desulfotignum phosphitoxidans DSM 13687 Strain FiPS-3.</title>
        <authorList>
            <person name="Poehlein A."/>
            <person name="Daniel R."/>
            <person name="Simeonova D.D."/>
        </authorList>
    </citation>
    <scope>NUCLEOTIDE SEQUENCE [LARGE SCALE GENOMIC DNA]</scope>
    <source>
        <strain evidence="11 12">DSM 13687</strain>
    </source>
</reference>
<feature type="domain" description="Acyl-CoA dehydrogenase/oxidase N-terminal" evidence="10">
    <location>
        <begin position="6"/>
        <end position="118"/>
    </location>
</feature>
<evidence type="ECO:0000256" key="5">
    <source>
        <dbReference type="ARBA" id="ARBA00022827"/>
    </source>
</evidence>
<comment type="cofactor">
    <cofactor evidence="1 7">
        <name>FAD</name>
        <dbReference type="ChEBI" id="CHEBI:57692"/>
    </cofactor>
</comment>
<keyword evidence="6 7" id="KW-0560">Oxidoreductase</keyword>
<evidence type="ECO:0000259" key="9">
    <source>
        <dbReference type="Pfam" id="PF02770"/>
    </source>
</evidence>
<dbReference type="Gene3D" id="1.20.140.10">
    <property type="entry name" value="Butyryl-CoA Dehydrogenase, subunit A, domain 3"/>
    <property type="match status" value="1"/>
</dbReference>
<dbReference type="RefSeq" id="WP_006968041.1">
    <property type="nucleotide sequence ID" value="NZ_APJX01000011.1"/>
</dbReference>
<proteinExistence type="inferred from homology"/>
<comment type="caution">
    <text evidence="11">The sequence shown here is derived from an EMBL/GenBank/DDBJ whole genome shotgun (WGS) entry which is preliminary data.</text>
</comment>
<dbReference type="InterPro" id="IPR036250">
    <property type="entry name" value="AcylCo_DH-like_C"/>
</dbReference>
<evidence type="ECO:0000256" key="2">
    <source>
        <dbReference type="ARBA" id="ARBA00009347"/>
    </source>
</evidence>
<name>S0FS44_9BACT</name>
<dbReference type="GO" id="GO:0003995">
    <property type="term" value="F:acyl-CoA dehydrogenase activity"/>
    <property type="evidence" value="ECO:0007669"/>
    <property type="project" value="TreeGrafter"/>
</dbReference>
<feature type="domain" description="Acyl-CoA dehydrogenase/oxidase C-terminal" evidence="8">
    <location>
        <begin position="240"/>
        <end position="371"/>
    </location>
</feature>
<evidence type="ECO:0000256" key="3">
    <source>
        <dbReference type="ARBA" id="ARBA00011881"/>
    </source>
</evidence>
<protein>
    <submittedName>
        <fullName evidence="11">Acyl-CoA dehydrogenase MmgC</fullName>
        <ecNumber evidence="11">1.3.99.-</ecNumber>
    </submittedName>
</protein>
<dbReference type="SUPFAM" id="SSF47203">
    <property type="entry name" value="Acyl-CoA dehydrogenase C-terminal domain-like"/>
    <property type="match status" value="1"/>
</dbReference>
<feature type="domain" description="Acyl-CoA oxidase/dehydrogenase middle" evidence="9">
    <location>
        <begin position="137"/>
        <end position="210"/>
    </location>
</feature>
<evidence type="ECO:0000256" key="4">
    <source>
        <dbReference type="ARBA" id="ARBA00022630"/>
    </source>
</evidence>
<keyword evidence="4 7" id="KW-0285">Flavoprotein</keyword>
<dbReference type="GO" id="GO:0050660">
    <property type="term" value="F:flavin adenine dinucleotide binding"/>
    <property type="evidence" value="ECO:0007669"/>
    <property type="project" value="InterPro"/>
</dbReference>
<dbReference type="Gene3D" id="1.10.540.10">
    <property type="entry name" value="Acyl-CoA dehydrogenase/oxidase, N-terminal domain"/>
    <property type="match status" value="1"/>
</dbReference>
<evidence type="ECO:0000256" key="6">
    <source>
        <dbReference type="ARBA" id="ARBA00023002"/>
    </source>
</evidence>
<dbReference type="EMBL" id="APJX01000011">
    <property type="protein sequence ID" value="EMS77898.1"/>
    <property type="molecule type" value="Genomic_DNA"/>
</dbReference>
<sequence length="376" mass="41548">MTFQLTEEQTFIQKASRDFARGEFDDDQILDLIEKQQFPKKMLKTACKLDLIGLTWSESAGGQECGMMESVLVTEELCRRDSTMGLALSFADVGAEVVAQFGTPDQIKAFNAPLLKGKSVTALICPELGQRPGPVCYQKTDDTLILTGEAPVVLNAGIADFFLAVAHPEDGQGERILVLFPKNMPGIDVSEPQKKLGMDMMSWHSVNFDSTQISISAMISCDETGADPVNILEQNLLLKTAAMFLGMAQGAFDLALEYAKEREQFRRKIAAFQGISQKIASMYIRLREGRASVYAAARACDEKRIGLTDLIATQLSAQALAEFLTDEALQIHGGVGYMIEFPVEHFFRDVKCLRTLLGRNITRMDLISQRVIGRLN</sequence>
<dbReference type="InterPro" id="IPR037069">
    <property type="entry name" value="AcylCoA_DH/ox_N_sf"/>
</dbReference>
<accession>S0FS44</accession>
<dbReference type="Pfam" id="PF02770">
    <property type="entry name" value="Acyl-CoA_dh_M"/>
    <property type="match status" value="1"/>
</dbReference>
<dbReference type="Gene3D" id="2.40.110.10">
    <property type="entry name" value="Butyryl-CoA Dehydrogenase, subunit A, domain 2"/>
    <property type="match status" value="1"/>
</dbReference>
<keyword evidence="5 7" id="KW-0274">FAD</keyword>
<dbReference type="InterPro" id="IPR009100">
    <property type="entry name" value="AcylCoA_DH/oxidase_NM_dom_sf"/>
</dbReference>
<evidence type="ECO:0000256" key="1">
    <source>
        <dbReference type="ARBA" id="ARBA00001974"/>
    </source>
</evidence>
<dbReference type="AlphaFoldDB" id="S0FS44"/>
<dbReference type="Pfam" id="PF02771">
    <property type="entry name" value="Acyl-CoA_dh_N"/>
    <property type="match status" value="1"/>
</dbReference>
<evidence type="ECO:0000259" key="8">
    <source>
        <dbReference type="Pfam" id="PF00441"/>
    </source>
</evidence>
<evidence type="ECO:0000259" key="10">
    <source>
        <dbReference type="Pfam" id="PF02771"/>
    </source>
</evidence>
<dbReference type="Proteomes" id="UP000014216">
    <property type="component" value="Unassembled WGS sequence"/>
</dbReference>
<keyword evidence="12" id="KW-1185">Reference proteome</keyword>
<evidence type="ECO:0000256" key="7">
    <source>
        <dbReference type="RuleBase" id="RU362125"/>
    </source>
</evidence>
<evidence type="ECO:0000313" key="11">
    <source>
        <dbReference type="EMBL" id="EMS77898.1"/>
    </source>
</evidence>
<gene>
    <name evidence="11" type="primary">mmgC</name>
    <name evidence="11" type="ORF">Dpo_11c00400</name>
</gene>
<dbReference type="InterPro" id="IPR046373">
    <property type="entry name" value="Acyl-CoA_Oxase/DH_mid-dom_sf"/>
</dbReference>
<dbReference type="Pfam" id="PF00441">
    <property type="entry name" value="Acyl-CoA_dh_1"/>
    <property type="match status" value="1"/>
</dbReference>
<comment type="subunit">
    <text evidence="3">Homotetramer.</text>
</comment>